<dbReference type="STRING" id="324602.Caur_2489"/>
<dbReference type="RefSeq" id="WP_012258349.1">
    <property type="nucleotide sequence ID" value="NC_010175.1"/>
</dbReference>
<proteinExistence type="predicted"/>
<dbReference type="InterPro" id="IPR036390">
    <property type="entry name" value="WH_DNA-bd_sf"/>
</dbReference>
<dbReference type="Pfam" id="PF10400">
    <property type="entry name" value="Vir_act_alpha_C"/>
    <property type="match status" value="1"/>
</dbReference>
<organism evidence="3 4">
    <name type="scientific">Chloroflexus aurantiacus (strain ATCC 29366 / DSM 635 / J-10-fl)</name>
    <dbReference type="NCBI Taxonomy" id="324602"/>
    <lineage>
        <taxon>Bacteria</taxon>
        <taxon>Bacillati</taxon>
        <taxon>Chloroflexota</taxon>
        <taxon>Chloroflexia</taxon>
        <taxon>Chloroflexales</taxon>
        <taxon>Chloroflexineae</taxon>
        <taxon>Chloroflexaceae</taxon>
        <taxon>Chloroflexus</taxon>
    </lineage>
</organism>
<protein>
    <submittedName>
        <fullName evidence="3">Transcriptional regulator PadR family protein</fullName>
    </submittedName>
</protein>
<accession>A9WI05</accession>
<dbReference type="Gene3D" id="1.10.10.10">
    <property type="entry name" value="Winged helix-like DNA-binding domain superfamily/Winged helix DNA-binding domain"/>
    <property type="match status" value="1"/>
</dbReference>
<feature type="domain" description="Transcription regulator PadR N-terminal" evidence="1">
    <location>
        <begin position="14"/>
        <end position="86"/>
    </location>
</feature>
<dbReference type="SUPFAM" id="SSF46785">
    <property type="entry name" value="Winged helix' DNA-binding domain"/>
    <property type="match status" value="1"/>
</dbReference>
<dbReference type="PATRIC" id="fig|324602.8.peg.2807"/>
<dbReference type="Pfam" id="PF03551">
    <property type="entry name" value="PadR"/>
    <property type="match status" value="1"/>
</dbReference>
<feature type="domain" description="Transcription regulator PadR C-terminal" evidence="2">
    <location>
        <begin position="102"/>
        <end position="177"/>
    </location>
</feature>
<dbReference type="InParanoid" id="A9WI05"/>
<gene>
    <name evidence="3" type="ordered locus">Caur_2489</name>
</gene>
<dbReference type="InterPro" id="IPR036388">
    <property type="entry name" value="WH-like_DNA-bd_sf"/>
</dbReference>
<evidence type="ECO:0000313" key="3">
    <source>
        <dbReference type="EMBL" id="ABY35696.1"/>
    </source>
</evidence>
<dbReference type="HOGENOM" id="CLU_089258_0_1_0"/>
<name>A9WI05_CHLAA</name>
<dbReference type="PANTHER" id="PTHR33169:SF27">
    <property type="entry name" value="TRANSCRIPTIONAL REGULATOR PADR FAMILY PROTEIN"/>
    <property type="match status" value="1"/>
</dbReference>
<dbReference type="Proteomes" id="UP000002008">
    <property type="component" value="Chromosome"/>
</dbReference>
<evidence type="ECO:0000313" key="4">
    <source>
        <dbReference type="Proteomes" id="UP000002008"/>
    </source>
</evidence>
<evidence type="ECO:0000259" key="2">
    <source>
        <dbReference type="Pfam" id="PF10400"/>
    </source>
</evidence>
<dbReference type="EnsemblBacteria" id="ABY35696">
    <property type="protein sequence ID" value="ABY35696"/>
    <property type="gene ID" value="Caur_2489"/>
</dbReference>
<dbReference type="FunCoup" id="A9WI05">
    <property type="interactions" value="9"/>
</dbReference>
<dbReference type="InterPro" id="IPR018309">
    <property type="entry name" value="Tscrpt_reg_PadR_C"/>
</dbReference>
<dbReference type="KEGG" id="cau:Caur_2489"/>
<sequence length="189" mass="21782">MASQKQSLTIEPALLGLLRQQPMHPYELFQQLQQKKALGFIWRVKQSHLYALLDRLEADGYLTHQLELQGSRPPRKILSLTPAGEALFVAWVTTPVAHGRDIRLEFMAKLYFACHEGAAQAGQLLDRQLACCRQWLAENEQRIASLPVNSFERLVLRYRSGQLQATVLWLEECRYELNQRWNRQAQGGV</sequence>
<dbReference type="InterPro" id="IPR005149">
    <property type="entry name" value="Tscrpt_reg_PadR_N"/>
</dbReference>
<dbReference type="EMBL" id="CP000909">
    <property type="protein sequence ID" value="ABY35696.1"/>
    <property type="molecule type" value="Genomic_DNA"/>
</dbReference>
<dbReference type="InterPro" id="IPR052509">
    <property type="entry name" value="Metal_resp_DNA-bind_regulator"/>
</dbReference>
<keyword evidence="4" id="KW-1185">Reference proteome</keyword>
<reference evidence="4" key="1">
    <citation type="journal article" date="2011" name="BMC Genomics">
        <title>Complete genome sequence of the filamentous anoxygenic phototrophic bacterium Chloroflexus aurantiacus.</title>
        <authorList>
            <person name="Tang K.H."/>
            <person name="Barry K."/>
            <person name="Chertkov O."/>
            <person name="Dalin E."/>
            <person name="Han C.S."/>
            <person name="Hauser L.J."/>
            <person name="Honchak B.M."/>
            <person name="Karbach L.E."/>
            <person name="Land M.L."/>
            <person name="Lapidus A."/>
            <person name="Larimer F.W."/>
            <person name="Mikhailova N."/>
            <person name="Pitluck S."/>
            <person name="Pierson B.K."/>
            <person name="Blankenship R.E."/>
        </authorList>
    </citation>
    <scope>NUCLEOTIDE SEQUENCE [LARGE SCALE GENOMIC DNA]</scope>
    <source>
        <strain evidence="4">ATCC 29366 / DSM 635 / J-10-fl</strain>
    </source>
</reference>
<evidence type="ECO:0000259" key="1">
    <source>
        <dbReference type="Pfam" id="PF03551"/>
    </source>
</evidence>
<dbReference type="AlphaFoldDB" id="A9WI05"/>
<dbReference type="PANTHER" id="PTHR33169">
    <property type="entry name" value="PADR-FAMILY TRANSCRIPTIONAL REGULATOR"/>
    <property type="match status" value="1"/>
</dbReference>
<dbReference type="eggNOG" id="COG1695">
    <property type="taxonomic scope" value="Bacteria"/>
</dbReference>